<feature type="compositionally biased region" description="Acidic residues" evidence="5">
    <location>
        <begin position="135"/>
        <end position="150"/>
    </location>
</feature>
<evidence type="ECO:0000256" key="3">
    <source>
        <dbReference type="ARBA" id="ARBA00022833"/>
    </source>
</evidence>
<dbReference type="InterPro" id="IPR013083">
    <property type="entry name" value="Znf_RING/FYVE/PHD"/>
</dbReference>
<dbReference type="InterPro" id="IPR011011">
    <property type="entry name" value="Znf_FYVE_PHD"/>
</dbReference>
<keyword evidence="9" id="KW-1185">Reference proteome</keyword>
<evidence type="ECO:0000259" key="6">
    <source>
        <dbReference type="PROSITE" id="PS50006"/>
    </source>
</evidence>
<feature type="domain" description="FHA" evidence="6">
    <location>
        <begin position="595"/>
        <end position="649"/>
    </location>
</feature>
<dbReference type="Pfam" id="PF00498">
    <property type="entry name" value="FHA"/>
    <property type="match status" value="1"/>
</dbReference>
<name>A0A7R9KCY2_9ACAR</name>
<dbReference type="InterPro" id="IPR019787">
    <property type="entry name" value="Znf_PHD-finger"/>
</dbReference>
<dbReference type="PROSITE" id="PS01359">
    <property type="entry name" value="ZF_PHD_1"/>
    <property type="match status" value="1"/>
</dbReference>
<protein>
    <recommendedName>
        <fullName evidence="10">PHD finger protein 12</fullName>
    </recommendedName>
</protein>
<keyword evidence="3" id="KW-0862">Zinc</keyword>
<dbReference type="FunFam" id="3.30.40.10:FF:000154">
    <property type="entry name" value="PHD finger protein 12"/>
    <property type="match status" value="1"/>
</dbReference>
<dbReference type="PANTHER" id="PTHR46309:SF1">
    <property type="entry name" value="PHD FINGER PROTEIN 12"/>
    <property type="match status" value="1"/>
</dbReference>
<dbReference type="InterPro" id="IPR000253">
    <property type="entry name" value="FHA_dom"/>
</dbReference>
<reference evidence="8" key="1">
    <citation type="submission" date="2020-11" db="EMBL/GenBank/DDBJ databases">
        <authorList>
            <person name="Tran Van P."/>
        </authorList>
    </citation>
    <scope>NUCLEOTIDE SEQUENCE</scope>
</reference>
<evidence type="ECO:0000259" key="7">
    <source>
        <dbReference type="PROSITE" id="PS50016"/>
    </source>
</evidence>
<keyword evidence="1" id="KW-0479">Metal-binding</keyword>
<sequence>MAAIEYDLNVSGGLMPQINALTAPPTSDEPNRRRKLKNKSIARQQQTTQSLGADSATNGANCGTNRAILSRQTKTGKTPNHEYCDSCREGGDLLCCDRCPNAFHLQCHDPPLDEEDVPQGEWLCRKCKQLVKEVDESDDESGDEEAEEAMDESKDIQRPFSLLVRAAQSLNPKQFQLPNDMMPSIPLVGTSKRVNGGRNGNKRQIHEMENSLVSFPVKLCNQCSKSCRKAPLIQCDYCTLLWHADCLDPPMTCLPTGRWMCPNHSQPIIEQKLLNSVSLSERIKLWDHFSGPISQDTVKLNFLKKVHRKYPPFRTKVCLPPTQRVVVPDAIKHMYKRRPPLLPNVNQLSIYDTNHTKNESSSEADNECLNSDRHYERPTHEQQEEWLQSLIAFQSSAAQYMIANKTDSKSNSCLAITSGNELPPKSGDSCVKCNSQTSMNGPTNHSSEDMNNSLKKDQKSDNKEIATTQMNGEKSYSSPISSPDKRISVQSNCLNANIETIADMNRLDDNLIRMLALQRIQQLNNKSVESNHNVGAGVGGGQHNSSTTMSSFHTTIRRIGLNDVRARAVLCPILIKSSTGSSGTGPTIVMSYRTLTIGTSSESDVVLGDYGHCNFVSPKHLAIFYDETSRNYELINYSEHGTTVDNVLYSCDFSDKRVHNPRHTNSQTVSTVKG</sequence>
<dbReference type="InterPro" id="IPR002219">
    <property type="entry name" value="PKC_DAG/PE"/>
</dbReference>
<dbReference type="InterPro" id="IPR001965">
    <property type="entry name" value="Znf_PHD"/>
</dbReference>
<dbReference type="PROSITE" id="PS50016">
    <property type="entry name" value="ZF_PHD_2"/>
    <property type="match status" value="1"/>
</dbReference>
<dbReference type="SUPFAM" id="SSF49879">
    <property type="entry name" value="SMAD/FHA domain"/>
    <property type="match status" value="1"/>
</dbReference>
<dbReference type="InterPro" id="IPR019786">
    <property type="entry name" value="Zinc_finger_PHD-type_CS"/>
</dbReference>
<dbReference type="InterPro" id="IPR042163">
    <property type="entry name" value="PHF12"/>
</dbReference>
<dbReference type="PANTHER" id="PTHR46309">
    <property type="entry name" value="PHD FINGER PROTEIN 12"/>
    <property type="match status" value="1"/>
</dbReference>
<dbReference type="Pfam" id="PF16737">
    <property type="entry name" value="PHF12_MRG_bd"/>
    <property type="match status" value="1"/>
</dbReference>
<dbReference type="PROSITE" id="PS00479">
    <property type="entry name" value="ZF_DAG_PE_1"/>
    <property type="match status" value="1"/>
</dbReference>
<gene>
    <name evidence="8" type="ORF">OSB1V03_LOCUS1253</name>
</gene>
<proteinExistence type="predicted"/>
<dbReference type="SMART" id="SM00249">
    <property type="entry name" value="PHD"/>
    <property type="match status" value="2"/>
</dbReference>
<dbReference type="CDD" id="cd15533">
    <property type="entry name" value="PHD1_PHF12"/>
    <property type="match status" value="1"/>
</dbReference>
<feature type="region of interest" description="Disordered" evidence="5">
    <location>
        <begin position="433"/>
        <end position="462"/>
    </location>
</feature>
<feature type="domain" description="PHD-type" evidence="7">
    <location>
        <begin position="81"/>
        <end position="130"/>
    </location>
</feature>
<evidence type="ECO:0000256" key="4">
    <source>
        <dbReference type="PROSITE-ProRule" id="PRU00146"/>
    </source>
</evidence>
<dbReference type="Pfam" id="PF00628">
    <property type="entry name" value="PHD"/>
    <property type="match status" value="1"/>
</dbReference>
<dbReference type="EMBL" id="CAJPIZ010000346">
    <property type="protein sequence ID" value="CAG2101202.1"/>
    <property type="molecule type" value="Genomic_DNA"/>
</dbReference>
<dbReference type="EMBL" id="OC854921">
    <property type="protein sequence ID" value="CAD7620772.1"/>
    <property type="molecule type" value="Genomic_DNA"/>
</dbReference>
<dbReference type="GO" id="GO:0003714">
    <property type="term" value="F:transcription corepressor activity"/>
    <property type="evidence" value="ECO:0007669"/>
    <property type="project" value="InterPro"/>
</dbReference>
<dbReference type="CDD" id="cd15534">
    <property type="entry name" value="PHD2_PHF12_Rco1"/>
    <property type="match status" value="1"/>
</dbReference>
<evidence type="ECO:0008006" key="10">
    <source>
        <dbReference type="Google" id="ProtNLM"/>
    </source>
</evidence>
<dbReference type="InterPro" id="IPR031966">
    <property type="entry name" value="PHF12_MRG-bd"/>
</dbReference>
<feature type="region of interest" description="Disordered" evidence="5">
    <location>
        <begin position="135"/>
        <end position="155"/>
    </location>
</feature>
<dbReference type="Proteomes" id="UP000759131">
    <property type="component" value="Unassembled WGS sequence"/>
</dbReference>
<keyword evidence="2 4" id="KW-0863">Zinc-finger</keyword>
<dbReference type="InterPro" id="IPR008984">
    <property type="entry name" value="SMAD_FHA_dom_sf"/>
</dbReference>
<dbReference type="SMART" id="SM00240">
    <property type="entry name" value="FHA"/>
    <property type="match status" value="1"/>
</dbReference>
<dbReference type="Gene3D" id="6.10.20.60">
    <property type="entry name" value="PHD finger protein 12"/>
    <property type="match status" value="1"/>
</dbReference>
<dbReference type="GO" id="GO:0000122">
    <property type="term" value="P:negative regulation of transcription by RNA polymerase II"/>
    <property type="evidence" value="ECO:0007669"/>
    <property type="project" value="TreeGrafter"/>
</dbReference>
<dbReference type="Gene3D" id="3.30.40.10">
    <property type="entry name" value="Zinc/RING finger domain, C3HC4 (zinc finger)"/>
    <property type="match status" value="2"/>
</dbReference>
<dbReference type="Gene3D" id="2.60.200.20">
    <property type="match status" value="1"/>
</dbReference>
<accession>A0A7R9KCY2</accession>
<dbReference type="GO" id="GO:0008270">
    <property type="term" value="F:zinc ion binding"/>
    <property type="evidence" value="ECO:0007669"/>
    <property type="project" value="UniProtKB-KW"/>
</dbReference>
<evidence type="ECO:0000256" key="2">
    <source>
        <dbReference type="ARBA" id="ARBA00022771"/>
    </source>
</evidence>
<dbReference type="AlphaFoldDB" id="A0A7R9KCY2"/>
<organism evidence="8">
    <name type="scientific">Medioppia subpectinata</name>
    <dbReference type="NCBI Taxonomy" id="1979941"/>
    <lineage>
        <taxon>Eukaryota</taxon>
        <taxon>Metazoa</taxon>
        <taxon>Ecdysozoa</taxon>
        <taxon>Arthropoda</taxon>
        <taxon>Chelicerata</taxon>
        <taxon>Arachnida</taxon>
        <taxon>Acari</taxon>
        <taxon>Acariformes</taxon>
        <taxon>Sarcoptiformes</taxon>
        <taxon>Oribatida</taxon>
        <taxon>Brachypylina</taxon>
        <taxon>Oppioidea</taxon>
        <taxon>Oppiidae</taxon>
        <taxon>Medioppia</taxon>
    </lineage>
</organism>
<feature type="region of interest" description="Disordered" evidence="5">
    <location>
        <begin position="16"/>
        <end position="58"/>
    </location>
</feature>
<feature type="compositionally biased region" description="Polar residues" evidence="5">
    <location>
        <begin position="433"/>
        <end position="453"/>
    </location>
</feature>
<dbReference type="SUPFAM" id="SSF57903">
    <property type="entry name" value="FYVE/PHD zinc finger"/>
    <property type="match status" value="2"/>
</dbReference>
<dbReference type="PROSITE" id="PS50006">
    <property type="entry name" value="FHA_DOMAIN"/>
    <property type="match status" value="1"/>
</dbReference>
<evidence type="ECO:0000256" key="1">
    <source>
        <dbReference type="ARBA" id="ARBA00022723"/>
    </source>
</evidence>
<feature type="compositionally biased region" description="Polar residues" evidence="5">
    <location>
        <begin position="41"/>
        <end position="58"/>
    </location>
</feature>
<evidence type="ECO:0000256" key="5">
    <source>
        <dbReference type="SAM" id="MobiDB-lite"/>
    </source>
</evidence>
<dbReference type="InterPro" id="IPR038098">
    <property type="entry name" value="PHF12_MRG-bd_sf"/>
</dbReference>
<dbReference type="GO" id="GO:0070822">
    <property type="term" value="C:Sin3-type complex"/>
    <property type="evidence" value="ECO:0007669"/>
    <property type="project" value="TreeGrafter"/>
</dbReference>
<dbReference type="OrthoDB" id="1919692at2759"/>
<evidence type="ECO:0000313" key="8">
    <source>
        <dbReference type="EMBL" id="CAD7620772.1"/>
    </source>
</evidence>
<evidence type="ECO:0000313" key="9">
    <source>
        <dbReference type="Proteomes" id="UP000759131"/>
    </source>
</evidence>